<protein>
    <submittedName>
        <fullName evidence="2">Uncharacterized protein</fullName>
    </submittedName>
</protein>
<name>A0ABR3V153_9PEZI</name>
<feature type="region of interest" description="Disordered" evidence="1">
    <location>
        <begin position="42"/>
        <end position="68"/>
    </location>
</feature>
<accession>A0ABR3V153</accession>
<comment type="caution">
    <text evidence="2">The sequence shown here is derived from an EMBL/GenBank/DDBJ whole genome shotgun (WGS) entry which is preliminary data.</text>
</comment>
<sequence length="142" mass="15811">MSKALVDDYQTFIALTVHQGRWWARLSAQVYLSLEDFEGQLEAGQREESREGGGGESSRGPNGCPDLTDGLIRASLEMPFLLRRFHRAQFFQFIRFLTRADAAAAVAAAAAAAVGTHSRQNRSRRDSPSNELEDRVETKILL</sequence>
<evidence type="ECO:0000256" key="1">
    <source>
        <dbReference type="SAM" id="MobiDB-lite"/>
    </source>
</evidence>
<feature type="compositionally biased region" description="Basic and acidic residues" evidence="1">
    <location>
        <begin position="44"/>
        <end position="53"/>
    </location>
</feature>
<evidence type="ECO:0000313" key="3">
    <source>
        <dbReference type="Proteomes" id="UP001586593"/>
    </source>
</evidence>
<organism evidence="2 3">
    <name type="scientific">Phialemonium thermophilum</name>
    <dbReference type="NCBI Taxonomy" id="223376"/>
    <lineage>
        <taxon>Eukaryota</taxon>
        <taxon>Fungi</taxon>
        <taxon>Dikarya</taxon>
        <taxon>Ascomycota</taxon>
        <taxon>Pezizomycotina</taxon>
        <taxon>Sordariomycetes</taxon>
        <taxon>Sordariomycetidae</taxon>
        <taxon>Cephalothecales</taxon>
        <taxon>Cephalothecaceae</taxon>
        <taxon>Phialemonium</taxon>
    </lineage>
</organism>
<evidence type="ECO:0000313" key="2">
    <source>
        <dbReference type="EMBL" id="KAL1835523.1"/>
    </source>
</evidence>
<reference evidence="2 3" key="1">
    <citation type="journal article" date="2024" name="Commun. Biol.">
        <title>Comparative genomic analysis of thermophilic fungi reveals convergent evolutionary adaptations and gene losses.</title>
        <authorList>
            <person name="Steindorff A.S."/>
            <person name="Aguilar-Pontes M.V."/>
            <person name="Robinson A.J."/>
            <person name="Andreopoulos B."/>
            <person name="LaButti K."/>
            <person name="Kuo A."/>
            <person name="Mondo S."/>
            <person name="Riley R."/>
            <person name="Otillar R."/>
            <person name="Haridas S."/>
            <person name="Lipzen A."/>
            <person name="Grimwood J."/>
            <person name="Schmutz J."/>
            <person name="Clum A."/>
            <person name="Reid I.D."/>
            <person name="Moisan M.C."/>
            <person name="Butler G."/>
            <person name="Nguyen T.T.M."/>
            <person name="Dewar K."/>
            <person name="Conant G."/>
            <person name="Drula E."/>
            <person name="Henrissat B."/>
            <person name="Hansel C."/>
            <person name="Singer S."/>
            <person name="Hutchinson M.I."/>
            <person name="de Vries R.P."/>
            <person name="Natvig D.O."/>
            <person name="Powell A.J."/>
            <person name="Tsang A."/>
            <person name="Grigoriev I.V."/>
        </authorList>
    </citation>
    <scope>NUCLEOTIDE SEQUENCE [LARGE SCALE GENOMIC DNA]</scope>
    <source>
        <strain evidence="2 3">ATCC 24622</strain>
    </source>
</reference>
<dbReference type="Proteomes" id="UP001586593">
    <property type="component" value="Unassembled WGS sequence"/>
</dbReference>
<gene>
    <name evidence="2" type="ORF">VTK73DRAFT_5586</name>
</gene>
<keyword evidence="3" id="KW-1185">Reference proteome</keyword>
<proteinExistence type="predicted"/>
<dbReference type="EMBL" id="JAZHXJ010003104">
    <property type="protein sequence ID" value="KAL1835523.1"/>
    <property type="molecule type" value="Genomic_DNA"/>
</dbReference>
<feature type="compositionally biased region" description="Basic and acidic residues" evidence="1">
    <location>
        <begin position="123"/>
        <end position="137"/>
    </location>
</feature>
<feature type="region of interest" description="Disordered" evidence="1">
    <location>
        <begin position="115"/>
        <end position="137"/>
    </location>
</feature>